<proteinExistence type="predicted"/>
<evidence type="ECO:0000313" key="1">
    <source>
        <dbReference type="EMBL" id="TPP59919.1"/>
    </source>
</evidence>
<dbReference type="AlphaFoldDB" id="A0A504YI13"/>
<protein>
    <submittedName>
        <fullName evidence="1">Uncharacterized protein</fullName>
    </submittedName>
</protein>
<comment type="caution">
    <text evidence="1">The sequence shown here is derived from an EMBL/GenBank/DDBJ whole genome shotgun (WGS) entry which is preliminary data.</text>
</comment>
<dbReference type="EMBL" id="SUNJ01010094">
    <property type="protein sequence ID" value="TPP59919.1"/>
    <property type="molecule type" value="Genomic_DNA"/>
</dbReference>
<name>A0A504YI13_FASGI</name>
<organism evidence="1 2">
    <name type="scientific">Fasciola gigantica</name>
    <name type="common">Giant liver fluke</name>
    <dbReference type="NCBI Taxonomy" id="46835"/>
    <lineage>
        <taxon>Eukaryota</taxon>
        <taxon>Metazoa</taxon>
        <taxon>Spiralia</taxon>
        <taxon>Lophotrochozoa</taxon>
        <taxon>Platyhelminthes</taxon>
        <taxon>Trematoda</taxon>
        <taxon>Digenea</taxon>
        <taxon>Plagiorchiida</taxon>
        <taxon>Echinostomata</taxon>
        <taxon>Echinostomatoidea</taxon>
        <taxon>Fasciolidae</taxon>
        <taxon>Fasciola</taxon>
    </lineage>
</organism>
<keyword evidence="2" id="KW-1185">Reference proteome</keyword>
<dbReference type="Proteomes" id="UP000316759">
    <property type="component" value="Unassembled WGS sequence"/>
</dbReference>
<gene>
    <name evidence="1" type="ORF">FGIG_04618</name>
</gene>
<sequence length="98" mass="11153">MRRYTGVRDRAAPSVRKCLPTLAGHCARQCHPPTAAKANRLTQDQEEFMLRTQPTLRDALKVATKSEALYAHNKPKICSVAQPLPPSHRRRPHYNRGR</sequence>
<evidence type="ECO:0000313" key="2">
    <source>
        <dbReference type="Proteomes" id="UP000316759"/>
    </source>
</evidence>
<accession>A0A504YI13</accession>
<reference evidence="1 2" key="1">
    <citation type="submission" date="2019-04" db="EMBL/GenBank/DDBJ databases">
        <title>Annotation for the trematode Fasciola gigantica.</title>
        <authorList>
            <person name="Choi Y.-J."/>
        </authorList>
    </citation>
    <scope>NUCLEOTIDE SEQUENCE [LARGE SCALE GENOMIC DNA]</scope>
    <source>
        <strain evidence="1">Uganda_cow_1</strain>
    </source>
</reference>